<evidence type="ECO:0000313" key="3">
    <source>
        <dbReference type="Proteomes" id="UP001597151"/>
    </source>
</evidence>
<dbReference type="EMBL" id="JBHTKR010000001">
    <property type="protein sequence ID" value="MFD1193201.1"/>
    <property type="molecule type" value="Genomic_DNA"/>
</dbReference>
<proteinExistence type="predicted"/>
<accession>A0ABW3T9W7</accession>
<reference evidence="3" key="1">
    <citation type="journal article" date="2019" name="Int. J. Syst. Evol. Microbiol.">
        <title>The Global Catalogue of Microorganisms (GCM) 10K type strain sequencing project: providing services to taxonomists for standard genome sequencing and annotation.</title>
        <authorList>
            <consortium name="The Broad Institute Genomics Platform"/>
            <consortium name="The Broad Institute Genome Sequencing Center for Infectious Disease"/>
            <person name="Wu L."/>
            <person name="Ma J."/>
        </authorList>
    </citation>
    <scope>NUCLEOTIDE SEQUENCE [LARGE SCALE GENOMIC DNA]</scope>
    <source>
        <strain evidence="3">CCUG 55328</strain>
    </source>
</reference>
<dbReference type="Proteomes" id="UP001597151">
    <property type="component" value="Unassembled WGS sequence"/>
</dbReference>
<organism evidence="2 3">
    <name type="scientific">Seohaeicola saemankumensis</name>
    <dbReference type="NCBI Taxonomy" id="481181"/>
    <lineage>
        <taxon>Bacteria</taxon>
        <taxon>Pseudomonadati</taxon>
        <taxon>Pseudomonadota</taxon>
        <taxon>Alphaproteobacteria</taxon>
        <taxon>Rhodobacterales</taxon>
        <taxon>Roseobacteraceae</taxon>
        <taxon>Seohaeicola</taxon>
    </lineage>
</organism>
<comment type="caution">
    <text evidence="2">The sequence shown here is derived from an EMBL/GenBank/DDBJ whole genome shotgun (WGS) entry which is preliminary data.</text>
</comment>
<dbReference type="RefSeq" id="WP_380788236.1">
    <property type="nucleotide sequence ID" value="NZ_JBHTKR010000001.1"/>
</dbReference>
<dbReference type="Gene3D" id="1.20.1600.10">
    <property type="entry name" value="Outer membrane efflux proteins (OEP)"/>
    <property type="match status" value="1"/>
</dbReference>
<feature type="coiled-coil region" evidence="1">
    <location>
        <begin position="343"/>
        <end position="381"/>
    </location>
</feature>
<protein>
    <submittedName>
        <fullName evidence="2">TolC family protein</fullName>
    </submittedName>
</protein>
<dbReference type="SUPFAM" id="SSF56954">
    <property type="entry name" value="Outer membrane efflux proteins (OEP)"/>
    <property type="match status" value="1"/>
</dbReference>
<name>A0ABW3T9W7_9RHOB</name>
<gene>
    <name evidence="2" type="ORF">ACFQ3C_00780</name>
</gene>
<keyword evidence="1" id="KW-0175">Coiled coil</keyword>
<sequence length="454" mass="48258">MRQGDRKCSSGRKAGPYLACAALLVLPGCLPGMDGTGVSRMLMPDTSVVAEGLDPGDTGQAGAEASELLNDLMGRRSALPDGSVMDSVAGAVLAADSRPAAAALRSARLRARAQSRNWLPSIGPQVSLSSLGSVVAMLVVEQVIFDNGRKKAERDFAKADVEVAAVTLVQDSNARVLAALTLYLAAREARDKAALARAAERDMAHFEWIMSERVAGGISDQSDLQVLRQKLAEIRSTVQREDEAAGAALAELSAMGVDPALLDGAAMSRGGLASLRLPDPAPVPLPVRMAEAEQERAMARARIDRAGFLPTLSANAALGRGAPDPTLDIRTARPLGFGTGDDMRAIEAATEGERRKVAQAREETERRLRRLQQERGALARQAQEGAELTSRAKANLDLFQAQYDAGQRQVMDVVGLYEQFARQQQEAAALVYRAMQAELQIAAELGLLADGDKL</sequence>
<evidence type="ECO:0000256" key="1">
    <source>
        <dbReference type="SAM" id="Coils"/>
    </source>
</evidence>
<evidence type="ECO:0000313" key="2">
    <source>
        <dbReference type="EMBL" id="MFD1193201.1"/>
    </source>
</evidence>
<keyword evidence="3" id="KW-1185">Reference proteome</keyword>